<comment type="caution">
    <text evidence="4">The sequence shown here is derived from an EMBL/GenBank/DDBJ whole genome shotgun (WGS) entry which is preliminary data.</text>
</comment>
<dbReference type="InterPro" id="IPR036116">
    <property type="entry name" value="FN3_sf"/>
</dbReference>
<keyword evidence="5" id="KW-1185">Reference proteome</keyword>
<dbReference type="AlphaFoldDB" id="A0A8K1LCH3"/>
<feature type="transmembrane region" description="Helical" evidence="2">
    <location>
        <begin position="183"/>
        <end position="212"/>
    </location>
</feature>
<dbReference type="InterPro" id="IPR015373">
    <property type="entry name" value="Interferon/interleukin_rcp_dom"/>
</dbReference>
<feature type="transmembrane region" description="Helical" evidence="2">
    <location>
        <begin position="806"/>
        <end position="829"/>
    </location>
</feature>
<dbReference type="GO" id="GO:0005886">
    <property type="term" value="C:plasma membrane"/>
    <property type="evidence" value="ECO:0007669"/>
    <property type="project" value="TreeGrafter"/>
</dbReference>
<dbReference type="EMBL" id="SWJQ01001214">
    <property type="protein sequence ID" value="TRZ08899.1"/>
    <property type="molecule type" value="Genomic_DNA"/>
</dbReference>
<evidence type="ECO:0000313" key="4">
    <source>
        <dbReference type="EMBL" id="TRZ08899.1"/>
    </source>
</evidence>
<evidence type="ECO:0000313" key="5">
    <source>
        <dbReference type="Proteomes" id="UP000796761"/>
    </source>
</evidence>
<feature type="region of interest" description="Disordered" evidence="1">
    <location>
        <begin position="684"/>
        <end position="709"/>
    </location>
</feature>
<dbReference type="PANTHER" id="PTHR20859:SF54">
    <property type="entry name" value="INTERFERON ALPHA_BETA RECEPTOR 1"/>
    <property type="match status" value="1"/>
</dbReference>
<evidence type="ECO:0000256" key="2">
    <source>
        <dbReference type="SAM" id="Phobius"/>
    </source>
</evidence>
<dbReference type="Pfam" id="PF01108">
    <property type="entry name" value="Tissue_fac"/>
    <property type="match status" value="2"/>
</dbReference>
<feature type="domain" description="Fibronectin type-III" evidence="3">
    <location>
        <begin position="490"/>
        <end position="591"/>
    </location>
</feature>
<proteinExistence type="predicted"/>
<dbReference type="InterPro" id="IPR013783">
    <property type="entry name" value="Ig-like_fold"/>
</dbReference>
<reference evidence="4" key="1">
    <citation type="submission" date="2019-04" db="EMBL/GenBank/DDBJ databases">
        <title>Genome assembly of Zosterops borbonicus 15179.</title>
        <authorList>
            <person name="Leroy T."/>
            <person name="Anselmetti Y."/>
            <person name="Tilak M.-K."/>
            <person name="Nabholz B."/>
        </authorList>
    </citation>
    <scope>NUCLEOTIDE SEQUENCE</scope>
    <source>
        <strain evidence="4">HGM_15179</strain>
        <tissue evidence="4">Muscle</tissue>
    </source>
</reference>
<dbReference type="Gene3D" id="2.60.40.10">
    <property type="entry name" value="Immunoglobulins"/>
    <property type="match status" value="5"/>
</dbReference>
<keyword evidence="2" id="KW-0472">Membrane</keyword>
<gene>
    <name evidence="4" type="ORF">HGM15179_018208</name>
</gene>
<keyword evidence="2" id="KW-0812">Transmembrane</keyword>
<sequence>MFPRENITYTVRYKSINFPGDSYETLRTALRRPRCDVSSLSEYGEYLLQLRAQAGPLHSPWLTLSFRPMDDTTIGPPEVRLKSESGALHVDFSGPFAEHKEDRWPLRQYYGSWKYRILYWRKDTHLASASQVDTTHSSEILSQLEPWTVYCVQVQAVIPEWNKTGELSRELCEQTTHNGVTPVWVIVAVLVGSMLVMVTAVTVCFFSSFYLYRLTKHVFCPSYIFPQHLKEVSPPSSPSLAPAVILGQTHLPIPENIQVHVVNTNFTLSWDYPGAEPNVTFSAQFQWPTLEDEGWQDLQGCQAVSAPGCDFSSAISEYYDFHYVRVRAQAGPLLSPWSEPLEMVPEHLAQIGPPGLELQSTNGVIKVKVTPPEANQRKKMWIDDLTVTDLLCATNLSVLALNMKFHLVWSNQEKQEVNYNVQYLYGYQKKVPDYSDKWHSVPGCENITNTCCNFSSIISTGFYYLRVQARGHNRSCFSSEIQVDPLETNGIGPPGVRLDLSDSLLHIIISPPGGPEEIMRDNYDLSYRILYWKNSSDNEGEVKQKEVKQTIATVPDVSPSSLYCVRVQAFSQPYNKSSAFSQQECIHTPAGSQLPLIIFGIFMSALLVVLLVATPLVFVLYQAYNKIKYVFFPSCQPPLNIEGFGAEPFSSPYLSAAEEPVEHCCVIESMITEEGTEIDFTDYKHSKHSSRDSGNYSNDNNSSGSQGSKETLEKEIMILHEIPPHGVTDGIPHGVPHGVPDGVPYRIPHEIPPQGIPDGIPHKIPPYGIPHGIPYRIPHEIPLYGVPDGIPDGFIRGFLTGFPTRFLLMGFLMGFLTGFLMRFLLMGFLMDSSEDSSGDAS</sequence>
<dbReference type="GO" id="GO:0004896">
    <property type="term" value="F:cytokine receptor activity"/>
    <property type="evidence" value="ECO:0007669"/>
    <property type="project" value="TreeGrafter"/>
</dbReference>
<feature type="transmembrane region" description="Helical" evidence="2">
    <location>
        <begin position="596"/>
        <end position="621"/>
    </location>
</feature>
<dbReference type="Pfam" id="PF09294">
    <property type="entry name" value="Interfer-bind"/>
    <property type="match status" value="2"/>
</dbReference>
<accession>A0A8K1LCH3</accession>
<protein>
    <recommendedName>
        <fullName evidence="3">Fibronectin type-III domain-containing protein</fullName>
    </recommendedName>
</protein>
<dbReference type="SMART" id="SM00060">
    <property type="entry name" value="FN3"/>
    <property type="match status" value="3"/>
</dbReference>
<dbReference type="CDD" id="cd00063">
    <property type="entry name" value="FN3"/>
    <property type="match status" value="1"/>
</dbReference>
<feature type="domain" description="Fibronectin type-III" evidence="3">
    <location>
        <begin position="73"/>
        <end position="179"/>
    </location>
</feature>
<dbReference type="InterPro" id="IPR050650">
    <property type="entry name" value="Type-II_Cytokine-TF_Rcpt"/>
</dbReference>
<dbReference type="OrthoDB" id="9944680at2759"/>
<evidence type="ECO:0000259" key="3">
    <source>
        <dbReference type="PROSITE" id="PS50853"/>
    </source>
</evidence>
<dbReference type="PROSITE" id="PS50853">
    <property type="entry name" value="FN3"/>
    <property type="match status" value="2"/>
</dbReference>
<dbReference type="InterPro" id="IPR003961">
    <property type="entry name" value="FN3_dom"/>
</dbReference>
<keyword evidence="2" id="KW-1133">Transmembrane helix</keyword>
<feature type="compositionally biased region" description="Low complexity" evidence="1">
    <location>
        <begin position="692"/>
        <end position="708"/>
    </location>
</feature>
<evidence type="ECO:0000256" key="1">
    <source>
        <dbReference type="SAM" id="MobiDB-lite"/>
    </source>
</evidence>
<dbReference type="PANTHER" id="PTHR20859">
    <property type="entry name" value="INTERFERON/INTERLEUKIN RECEPTOR"/>
    <property type="match status" value="1"/>
</dbReference>
<dbReference type="SUPFAM" id="SSF49265">
    <property type="entry name" value="Fibronectin type III"/>
    <property type="match status" value="5"/>
</dbReference>
<organism evidence="4 5">
    <name type="scientific">Zosterops borbonicus</name>
    <dbReference type="NCBI Taxonomy" id="364589"/>
    <lineage>
        <taxon>Eukaryota</taxon>
        <taxon>Metazoa</taxon>
        <taxon>Chordata</taxon>
        <taxon>Craniata</taxon>
        <taxon>Vertebrata</taxon>
        <taxon>Euteleostomi</taxon>
        <taxon>Archelosauria</taxon>
        <taxon>Archosauria</taxon>
        <taxon>Dinosauria</taxon>
        <taxon>Saurischia</taxon>
        <taxon>Theropoda</taxon>
        <taxon>Coelurosauria</taxon>
        <taxon>Aves</taxon>
        <taxon>Neognathae</taxon>
        <taxon>Neoaves</taxon>
        <taxon>Telluraves</taxon>
        <taxon>Australaves</taxon>
        <taxon>Passeriformes</taxon>
        <taxon>Sylvioidea</taxon>
        <taxon>Zosteropidae</taxon>
        <taxon>Zosterops</taxon>
    </lineage>
</organism>
<name>A0A8K1LCH3_9PASS</name>
<dbReference type="Proteomes" id="UP000796761">
    <property type="component" value="Unassembled WGS sequence"/>
</dbReference>